<dbReference type="EMBL" id="JACTNF010000004">
    <property type="protein sequence ID" value="MBO1074177.1"/>
    <property type="molecule type" value="Genomic_DNA"/>
</dbReference>
<dbReference type="Gene3D" id="3.55.30.10">
    <property type="entry name" value="Hsp33 domain"/>
    <property type="match status" value="1"/>
</dbReference>
<keyword evidence="5" id="KW-0676">Redox-active center</keyword>
<dbReference type="InterPro" id="IPR016154">
    <property type="entry name" value="Heat_shock_Hsp33_C"/>
</dbReference>
<keyword evidence="1" id="KW-0963">Cytoplasm</keyword>
<reference evidence="7 8" key="1">
    <citation type="submission" date="2020-09" db="EMBL/GenBank/DDBJ databases">
        <title>Roseomonas.</title>
        <authorList>
            <person name="Zhu W."/>
        </authorList>
    </citation>
    <scope>NUCLEOTIDE SEQUENCE [LARGE SCALE GENOMIC DNA]</scope>
    <source>
        <strain evidence="7 8">1311</strain>
    </source>
</reference>
<evidence type="ECO:0000256" key="3">
    <source>
        <dbReference type="ARBA" id="ARBA00023157"/>
    </source>
</evidence>
<dbReference type="InterPro" id="IPR016153">
    <property type="entry name" value="Heat_shock_Hsp33_N"/>
</dbReference>
<dbReference type="Pfam" id="PF01430">
    <property type="entry name" value="HSP33"/>
    <property type="match status" value="1"/>
</dbReference>
<dbReference type="PANTHER" id="PTHR30111">
    <property type="entry name" value="33 KDA CHAPERONIN"/>
    <property type="match status" value="1"/>
</dbReference>
<dbReference type="SUPFAM" id="SSF64397">
    <property type="entry name" value="Hsp33 domain"/>
    <property type="match status" value="1"/>
</dbReference>
<accession>A0ABS3KAZ8</accession>
<dbReference type="CDD" id="cd00498">
    <property type="entry name" value="Hsp33"/>
    <property type="match status" value="1"/>
</dbReference>
<organism evidence="7 8">
    <name type="scientific">Roseomonas marmotae</name>
    <dbReference type="NCBI Taxonomy" id="2768161"/>
    <lineage>
        <taxon>Bacteria</taxon>
        <taxon>Pseudomonadati</taxon>
        <taxon>Pseudomonadota</taxon>
        <taxon>Alphaproteobacteria</taxon>
        <taxon>Acetobacterales</taxon>
        <taxon>Roseomonadaceae</taxon>
        <taxon>Roseomonas</taxon>
    </lineage>
</organism>
<keyword evidence="3" id="KW-1015">Disulfide bond</keyword>
<gene>
    <name evidence="7" type="ORF">IAI60_06120</name>
</gene>
<keyword evidence="8" id="KW-1185">Reference proteome</keyword>
<proteinExistence type="predicted"/>
<dbReference type="Proteomes" id="UP001518990">
    <property type="component" value="Unassembled WGS sequence"/>
</dbReference>
<evidence type="ECO:0000256" key="6">
    <source>
        <dbReference type="SAM" id="MobiDB-lite"/>
    </source>
</evidence>
<dbReference type="Gene3D" id="1.10.287.480">
    <property type="entry name" value="helix hairpin bin"/>
    <property type="match status" value="1"/>
</dbReference>
<evidence type="ECO:0000256" key="2">
    <source>
        <dbReference type="ARBA" id="ARBA00022833"/>
    </source>
</evidence>
<dbReference type="InterPro" id="IPR023212">
    <property type="entry name" value="Hsp33_helix_hairpin_bin_dom_sf"/>
</dbReference>
<comment type="caution">
    <text evidence="7">The sequence shown here is derived from an EMBL/GenBank/DDBJ whole genome shotgun (WGS) entry which is preliminary data.</text>
</comment>
<feature type="region of interest" description="Disordered" evidence="6">
    <location>
        <begin position="1"/>
        <end position="20"/>
    </location>
</feature>
<evidence type="ECO:0000256" key="1">
    <source>
        <dbReference type="ARBA" id="ARBA00022490"/>
    </source>
</evidence>
<evidence type="ECO:0000256" key="4">
    <source>
        <dbReference type="ARBA" id="ARBA00023186"/>
    </source>
</evidence>
<sequence>MRVNNPTLPHAPRDNDRPPVPEVIVPQGVQPFHLQNKPVRGRLIRLGLLADALLSRHDNPDVVKKLTGQALALTAALATALKFQGSFSLQVKGDGAVPMLLADCTDDGMLRGYARADMERLALLNGADAEAGALLGSGYLAFTVDQGPGMDRYQGIVALQGETLAEMTGHYFASSEQLASRVWLAAGKGPQGWRGTALVLERVAGQGGIGPDMDSLSQDDAWETAVTLAATVKDEELLDDALAPEQLLYRLFHAEGLVLDRPRPLSYGCRCSRARLASVLEGFGNEDLDEMAQSGEISMTCEFCNTTFRFARDEVRGASRPS</sequence>
<dbReference type="InterPro" id="IPR000397">
    <property type="entry name" value="Heat_shock_Hsp33"/>
</dbReference>
<dbReference type="Gene3D" id="3.90.1280.10">
    <property type="entry name" value="HSP33 redox switch-like"/>
    <property type="match status" value="1"/>
</dbReference>
<keyword evidence="2" id="KW-0862">Zinc</keyword>
<dbReference type="PIRSF" id="PIRSF005261">
    <property type="entry name" value="Heat_shock_Hsp33"/>
    <property type="match status" value="1"/>
</dbReference>
<keyword evidence="4" id="KW-0143">Chaperone</keyword>
<evidence type="ECO:0000256" key="5">
    <source>
        <dbReference type="ARBA" id="ARBA00023284"/>
    </source>
</evidence>
<dbReference type="SUPFAM" id="SSF118352">
    <property type="entry name" value="HSP33 redox switch-like"/>
    <property type="match status" value="1"/>
</dbReference>
<protein>
    <submittedName>
        <fullName evidence="7">Hsp33 family molecular chaperone HslO</fullName>
    </submittedName>
</protein>
<evidence type="ECO:0000313" key="8">
    <source>
        <dbReference type="Proteomes" id="UP001518990"/>
    </source>
</evidence>
<name>A0ABS3KAZ8_9PROT</name>
<evidence type="ECO:0000313" key="7">
    <source>
        <dbReference type="EMBL" id="MBO1074177.1"/>
    </source>
</evidence>
<dbReference type="PANTHER" id="PTHR30111:SF1">
    <property type="entry name" value="33 KDA CHAPERONIN"/>
    <property type="match status" value="1"/>
</dbReference>